<dbReference type="Proteomes" id="UP001296104">
    <property type="component" value="Unassembled WGS sequence"/>
</dbReference>
<keyword evidence="4" id="KW-1185">Reference proteome</keyword>
<name>A0AAI9ECP7_9PEZI</name>
<feature type="chain" id="PRO_5042542989" evidence="2">
    <location>
        <begin position="30"/>
        <end position="239"/>
    </location>
</feature>
<keyword evidence="2" id="KW-0732">Signal</keyword>
<feature type="compositionally biased region" description="Basic and acidic residues" evidence="1">
    <location>
        <begin position="161"/>
        <end position="173"/>
    </location>
</feature>
<comment type="caution">
    <text evidence="3">The sequence shown here is derived from an EMBL/GenBank/DDBJ whole genome shotgun (WGS) entry which is preliminary data.</text>
</comment>
<feature type="region of interest" description="Disordered" evidence="1">
    <location>
        <begin position="57"/>
        <end position="218"/>
    </location>
</feature>
<organism evidence="3 4">
    <name type="scientific">Lecanosticta acicola</name>
    <dbReference type="NCBI Taxonomy" id="111012"/>
    <lineage>
        <taxon>Eukaryota</taxon>
        <taxon>Fungi</taxon>
        <taxon>Dikarya</taxon>
        <taxon>Ascomycota</taxon>
        <taxon>Pezizomycotina</taxon>
        <taxon>Dothideomycetes</taxon>
        <taxon>Dothideomycetidae</taxon>
        <taxon>Mycosphaerellales</taxon>
        <taxon>Mycosphaerellaceae</taxon>
        <taxon>Lecanosticta</taxon>
    </lineage>
</organism>
<evidence type="ECO:0000313" key="3">
    <source>
        <dbReference type="EMBL" id="CAK4031299.1"/>
    </source>
</evidence>
<evidence type="ECO:0000313" key="4">
    <source>
        <dbReference type="Proteomes" id="UP001296104"/>
    </source>
</evidence>
<proteinExistence type="predicted"/>
<protein>
    <submittedName>
        <fullName evidence="3">Uncharacterized protein</fullName>
    </submittedName>
</protein>
<evidence type="ECO:0000256" key="2">
    <source>
        <dbReference type="SAM" id="SignalP"/>
    </source>
</evidence>
<dbReference type="AlphaFoldDB" id="A0AAI9ECP7"/>
<dbReference type="EMBL" id="CAVMBE010000046">
    <property type="protein sequence ID" value="CAK4031299.1"/>
    <property type="molecule type" value="Genomic_DNA"/>
</dbReference>
<gene>
    <name evidence="3" type="ORF">LECACI_7A006457</name>
</gene>
<accession>A0AAI9ECP7</accession>
<reference evidence="3" key="1">
    <citation type="submission" date="2023-11" db="EMBL/GenBank/DDBJ databases">
        <authorList>
            <person name="Alioto T."/>
            <person name="Alioto T."/>
            <person name="Gomez Garrido J."/>
        </authorList>
    </citation>
    <scope>NUCLEOTIDE SEQUENCE</scope>
</reference>
<evidence type="ECO:0000256" key="1">
    <source>
        <dbReference type="SAM" id="MobiDB-lite"/>
    </source>
</evidence>
<feature type="compositionally biased region" description="Acidic residues" evidence="1">
    <location>
        <begin position="202"/>
        <end position="218"/>
    </location>
</feature>
<feature type="signal peptide" evidence="2">
    <location>
        <begin position="1"/>
        <end position="29"/>
    </location>
</feature>
<sequence length="239" mass="25913">MGVSWTATMDQRLLLVILSIVKLDAAAIAAKWQEEYGSDGSDQPTKRGITEHIFKLKKSLGMSPSKASGVRNKRSTQPNALKRSPGKRTKFISPPANGRDDTELPLSPIKKEGDTRETPNTPPPSTGGRSPTFGRSVLGTPPQGKRKHGNMSADEDSDDDASVKSEASDEYRGRSSGFPESPVRVMQPRRAKSERPVIVIDETSEDGDEGFESAVEEDQVDLTVPTPPNLAEDEVTIIT</sequence>